<reference evidence="1 2" key="1">
    <citation type="submission" date="2021-06" db="EMBL/GenBank/DDBJ databases">
        <authorList>
            <person name="Kallberg Y."/>
            <person name="Tangrot J."/>
            <person name="Rosling A."/>
        </authorList>
    </citation>
    <scope>NUCLEOTIDE SEQUENCE [LARGE SCALE GENOMIC DNA]</scope>
    <source>
        <strain evidence="1 2">120-4 pot B 10/14</strain>
    </source>
</reference>
<protein>
    <submittedName>
        <fullName evidence="1">11492_t:CDS:1</fullName>
    </submittedName>
</protein>
<comment type="caution">
    <text evidence="1">The sequence shown here is derived from an EMBL/GenBank/DDBJ whole genome shotgun (WGS) entry which is preliminary data.</text>
</comment>
<proteinExistence type="predicted"/>
<name>A0ABN7XFF8_GIGMA</name>
<keyword evidence="2" id="KW-1185">Reference proteome</keyword>
<feature type="non-terminal residue" evidence="1">
    <location>
        <position position="42"/>
    </location>
</feature>
<gene>
    <name evidence="1" type="ORF">GMARGA_LOCUS41987</name>
</gene>
<feature type="non-terminal residue" evidence="1">
    <location>
        <position position="1"/>
    </location>
</feature>
<sequence length="42" mass="5006">HLSKFWNMPMPEIQGCEIYDWILFVEIKQLAMLKLLILTSVL</sequence>
<dbReference type="EMBL" id="CAJVQB010120919">
    <property type="protein sequence ID" value="CAG8853166.1"/>
    <property type="molecule type" value="Genomic_DNA"/>
</dbReference>
<evidence type="ECO:0000313" key="1">
    <source>
        <dbReference type="EMBL" id="CAG8853166.1"/>
    </source>
</evidence>
<dbReference type="Proteomes" id="UP000789901">
    <property type="component" value="Unassembled WGS sequence"/>
</dbReference>
<evidence type="ECO:0000313" key="2">
    <source>
        <dbReference type="Proteomes" id="UP000789901"/>
    </source>
</evidence>
<organism evidence="1 2">
    <name type="scientific">Gigaspora margarita</name>
    <dbReference type="NCBI Taxonomy" id="4874"/>
    <lineage>
        <taxon>Eukaryota</taxon>
        <taxon>Fungi</taxon>
        <taxon>Fungi incertae sedis</taxon>
        <taxon>Mucoromycota</taxon>
        <taxon>Glomeromycotina</taxon>
        <taxon>Glomeromycetes</taxon>
        <taxon>Diversisporales</taxon>
        <taxon>Gigasporaceae</taxon>
        <taxon>Gigaspora</taxon>
    </lineage>
</organism>
<accession>A0ABN7XFF8</accession>